<dbReference type="InterPro" id="IPR011010">
    <property type="entry name" value="DNA_brk_join_enz"/>
</dbReference>
<evidence type="ECO:0000313" key="4">
    <source>
        <dbReference type="Proteomes" id="UP001161389"/>
    </source>
</evidence>
<name>A0AA37SBF8_9GAMM</name>
<proteinExistence type="predicted"/>
<evidence type="ECO:0000259" key="2">
    <source>
        <dbReference type="PROSITE" id="PS51898"/>
    </source>
</evidence>
<dbReference type="RefSeq" id="WP_284381321.1">
    <property type="nucleotide sequence ID" value="NZ_BSNM01000014.1"/>
</dbReference>
<dbReference type="InterPro" id="IPR002104">
    <property type="entry name" value="Integrase_catalytic"/>
</dbReference>
<protein>
    <recommendedName>
        <fullName evidence="2">Tyr recombinase domain-containing protein</fullName>
    </recommendedName>
</protein>
<dbReference type="Gene3D" id="1.10.443.10">
    <property type="entry name" value="Intergrase catalytic core"/>
    <property type="match status" value="1"/>
</dbReference>
<dbReference type="GO" id="GO:0006310">
    <property type="term" value="P:DNA recombination"/>
    <property type="evidence" value="ECO:0007669"/>
    <property type="project" value="UniProtKB-KW"/>
</dbReference>
<accession>A0AA37SBF8</accession>
<gene>
    <name evidence="3" type="ORF">GCM10007876_21180</name>
</gene>
<reference evidence="3" key="2">
    <citation type="submission" date="2023-01" db="EMBL/GenBank/DDBJ databases">
        <title>Draft genome sequence of Litoribrevibacter albus strain NBRC 110071.</title>
        <authorList>
            <person name="Sun Q."/>
            <person name="Mori K."/>
        </authorList>
    </citation>
    <scope>NUCLEOTIDE SEQUENCE</scope>
    <source>
        <strain evidence="3">NBRC 110071</strain>
    </source>
</reference>
<dbReference type="AlphaFoldDB" id="A0AA37SBF8"/>
<sequence length="222" mass="24882">MSKAKALKPFQIKHALSVCKLMTHSQGKRCALVLSHSAMRVSEIALLETKYVVTKAGLIRREIHLPAAICKNLKPRTIWLGGSLITEIIQDWIDYRKAKGWGTNLSSDDYQGLNPDSRFLFSNKGRPYAMTVKKRVLVDGSVKEYKSSDALESSIRTVYKKAGLHQASSHSGRKSLVTNGIVKHGYSLAQMANLLGHNDEETTLIYVDIDQQRIAEMYEEAF</sequence>
<dbReference type="GO" id="GO:0015074">
    <property type="term" value="P:DNA integration"/>
    <property type="evidence" value="ECO:0007669"/>
    <property type="project" value="InterPro"/>
</dbReference>
<dbReference type="InterPro" id="IPR013762">
    <property type="entry name" value="Integrase-like_cat_sf"/>
</dbReference>
<dbReference type="EMBL" id="BSNM01000014">
    <property type="protein sequence ID" value="GLQ31639.1"/>
    <property type="molecule type" value="Genomic_DNA"/>
</dbReference>
<dbReference type="GO" id="GO:0003677">
    <property type="term" value="F:DNA binding"/>
    <property type="evidence" value="ECO:0007669"/>
    <property type="project" value="InterPro"/>
</dbReference>
<feature type="domain" description="Tyr recombinase" evidence="2">
    <location>
        <begin position="2"/>
        <end position="219"/>
    </location>
</feature>
<organism evidence="3 4">
    <name type="scientific">Litoribrevibacter albus</name>
    <dbReference type="NCBI Taxonomy" id="1473156"/>
    <lineage>
        <taxon>Bacteria</taxon>
        <taxon>Pseudomonadati</taxon>
        <taxon>Pseudomonadota</taxon>
        <taxon>Gammaproteobacteria</taxon>
        <taxon>Oceanospirillales</taxon>
        <taxon>Oceanospirillaceae</taxon>
        <taxon>Litoribrevibacter</taxon>
    </lineage>
</organism>
<dbReference type="SUPFAM" id="SSF56349">
    <property type="entry name" value="DNA breaking-rejoining enzymes"/>
    <property type="match status" value="1"/>
</dbReference>
<keyword evidence="4" id="KW-1185">Reference proteome</keyword>
<dbReference type="Proteomes" id="UP001161389">
    <property type="component" value="Unassembled WGS sequence"/>
</dbReference>
<dbReference type="PROSITE" id="PS51898">
    <property type="entry name" value="TYR_RECOMBINASE"/>
    <property type="match status" value="1"/>
</dbReference>
<evidence type="ECO:0000256" key="1">
    <source>
        <dbReference type="ARBA" id="ARBA00023172"/>
    </source>
</evidence>
<reference evidence="3" key="1">
    <citation type="journal article" date="2014" name="Int. J. Syst. Evol. Microbiol.">
        <title>Complete genome sequence of Corynebacterium casei LMG S-19264T (=DSM 44701T), isolated from a smear-ripened cheese.</title>
        <authorList>
            <consortium name="US DOE Joint Genome Institute (JGI-PGF)"/>
            <person name="Walter F."/>
            <person name="Albersmeier A."/>
            <person name="Kalinowski J."/>
            <person name="Ruckert C."/>
        </authorList>
    </citation>
    <scope>NUCLEOTIDE SEQUENCE</scope>
    <source>
        <strain evidence="3">NBRC 110071</strain>
    </source>
</reference>
<evidence type="ECO:0000313" key="3">
    <source>
        <dbReference type="EMBL" id="GLQ31639.1"/>
    </source>
</evidence>
<dbReference type="Pfam" id="PF00589">
    <property type="entry name" value="Phage_integrase"/>
    <property type="match status" value="1"/>
</dbReference>
<keyword evidence="1" id="KW-0233">DNA recombination</keyword>
<comment type="caution">
    <text evidence="3">The sequence shown here is derived from an EMBL/GenBank/DDBJ whole genome shotgun (WGS) entry which is preliminary data.</text>
</comment>